<gene>
    <name evidence="13" type="ORF">GLAREA_08163</name>
</gene>
<dbReference type="Pfam" id="PF00067">
    <property type="entry name" value="p450"/>
    <property type="match status" value="1"/>
</dbReference>
<feature type="transmembrane region" description="Helical" evidence="12">
    <location>
        <begin position="344"/>
        <end position="366"/>
    </location>
</feature>
<keyword evidence="8" id="KW-0560">Oxidoreductase</keyword>
<dbReference type="GO" id="GO:0004497">
    <property type="term" value="F:monooxygenase activity"/>
    <property type="evidence" value="ECO:0007669"/>
    <property type="project" value="UniProtKB-KW"/>
</dbReference>
<evidence type="ECO:0000256" key="6">
    <source>
        <dbReference type="ARBA" id="ARBA00022723"/>
    </source>
</evidence>
<feature type="transmembrane region" description="Helical" evidence="12">
    <location>
        <begin position="46"/>
        <end position="66"/>
    </location>
</feature>
<dbReference type="OrthoDB" id="6692864at2759"/>
<protein>
    <submittedName>
        <fullName evidence="13">Cytochrome P450</fullName>
    </submittedName>
</protein>
<evidence type="ECO:0000256" key="9">
    <source>
        <dbReference type="ARBA" id="ARBA00023004"/>
    </source>
</evidence>
<evidence type="ECO:0000313" key="13">
    <source>
        <dbReference type="EMBL" id="EPE24312.1"/>
    </source>
</evidence>
<keyword evidence="14" id="KW-1185">Reference proteome</keyword>
<dbReference type="Gene3D" id="1.10.630.10">
    <property type="entry name" value="Cytochrome P450"/>
    <property type="match status" value="1"/>
</dbReference>
<dbReference type="KEGG" id="glz:GLAREA_08163"/>
<proteinExistence type="inferred from homology"/>
<feature type="transmembrane region" description="Helical" evidence="12">
    <location>
        <begin position="265"/>
        <end position="288"/>
    </location>
</feature>
<comment type="subcellular location">
    <subcellularLocation>
        <location evidence="2">Membrane</location>
    </subcellularLocation>
</comment>
<dbReference type="Proteomes" id="UP000016922">
    <property type="component" value="Unassembled WGS sequence"/>
</dbReference>
<keyword evidence="11 12" id="KW-0472">Membrane</keyword>
<evidence type="ECO:0000256" key="7">
    <source>
        <dbReference type="ARBA" id="ARBA00022989"/>
    </source>
</evidence>
<dbReference type="RefSeq" id="XP_008088400.1">
    <property type="nucleotide sequence ID" value="XM_008090209.1"/>
</dbReference>
<evidence type="ECO:0000256" key="12">
    <source>
        <dbReference type="SAM" id="Phobius"/>
    </source>
</evidence>
<dbReference type="GO" id="GO:0005506">
    <property type="term" value="F:iron ion binding"/>
    <property type="evidence" value="ECO:0007669"/>
    <property type="project" value="InterPro"/>
</dbReference>
<dbReference type="GO" id="GO:0016705">
    <property type="term" value="F:oxidoreductase activity, acting on paired donors, with incorporation or reduction of molecular oxygen"/>
    <property type="evidence" value="ECO:0007669"/>
    <property type="project" value="InterPro"/>
</dbReference>
<dbReference type="eggNOG" id="KOG0158">
    <property type="taxonomic scope" value="Eukaryota"/>
</dbReference>
<feature type="transmembrane region" description="Helical" evidence="12">
    <location>
        <begin position="72"/>
        <end position="91"/>
    </location>
</feature>
<evidence type="ECO:0000256" key="5">
    <source>
        <dbReference type="ARBA" id="ARBA00022692"/>
    </source>
</evidence>
<dbReference type="HOGENOM" id="CLU_001570_14_10_1"/>
<dbReference type="GO" id="GO:0020037">
    <property type="term" value="F:heme binding"/>
    <property type="evidence" value="ECO:0007669"/>
    <property type="project" value="InterPro"/>
</dbReference>
<dbReference type="InterPro" id="IPR050121">
    <property type="entry name" value="Cytochrome_P450_monoxygenase"/>
</dbReference>
<dbReference type="InterPro" id="IPR036396">
    <property type="entry name" value="Cyt_P450_sf"/>
</dbReference>
<dbReference type="PANTHER" id="PTHR24305">
    <property type="entry name" value="CYTOCHROME P450"/>
    <property type="match status" value="1"/>
</dbReference>
<evidence type="ECO:0000256" key="10">
    <source>
        <dbReference type="ARBA" id="ARBA00023033"/>
    </source>
</evidence>
<keyword evidence="9" id="KW-0408">Iron</keyword>
<evidence type="ECO:0000256" key="1">
    <source>
        <dbReference type="ARBA" id="ARBA00001971"/>
    </source>
</evidence>
<dbReference type="InterPro" id="IPR001128">
    <property type="entry name" value="Cyt_P450"/>
</dbReference>
<dbReference type="STRING" id="1116229.S3CCR2"/>
<dbReference type="GO" id="GO:0016020">
    <property type="term" value="C:membrane"/>
    <property type="evidence" value="ECO:0007669"/>
    <property type="project" value="UniProtKB-SubCell"/>
</dbReference>
<dbReference type="PANTHER" id="PTHR24305:SF112">
    <property type="entry name" value="L-ORNITHINE-N5-MONOOXYGENASE (EUROFUNG)"/>
    <property type="match status" value="1"/>
</dbReference>
<evidence type="ECO:0000256" key="8">
    <source>
        <dbReference type="ARBA" id="ARBA00023002"/>
    </source>
</evidence>
<keyword evidence="7 12" id="KW-1133">Transmembrane helix</keyword>
<comment type="cofactor">
    <cofactor evidence="1">
        <name>heme</name>
        <dbReference type="ChEBI" id="CHEBI:30413"/>
    </cofactor>
</comment>
<accession>S3CCR2</accession>
<organism evidence="13 14">
    <name type="scientific">Glarea lozoyensis (strain ATCC 20868 / MF5171)</name>
    <dbReference type="NCBI Taxonomy" id="1116229"/>
    <lineage>
        <taxon>Eukaryota</taxon>
        <taxon>Fungi</taxon>
        <taxon>Dikarya</taxon>
        <taxon>Ascomycota</taxon>
        <taxon>Pezizomycotina</taxon>
        <taxon>Leotiomycetes</taxon>
        <taxon>Helotiales</taxon>
        <taxon>Helotiaceae</taxon>
        <taxon>Glarea</taxon>
    </lineage>
</organism>
<evidence type="ECO:0000256" key="4">
    <source>
        <dbReference type="ARBA" id="ARBA00022617"/>
    </source>
</evidence>
<name>S3CCR2_GLAL2</name>
<dbReference type="AlphaFoldDB" id="S3CCR2"/>
<evidence type="ECO:0000256" key="11">
    <source>
        <dbReference type="ARBA" id="ARBA00023136"/>
    </source>
</evidence>
<dbReference type="GeneID" id="19467213"/>
<dbReference type="SUPFAM" id="SSF48264">
    <property type="entry name" value="Cytochrome P450"/>
    <property type="match status" value="1"/>
</dbReference>
<keyword evidence="10" id="KW-0503">Monooxygenase</keyword>
<evidence type="ECO:0000256" key="2">
    <source>
        <dbReference type="ARBA" id="ARBA00004370"/>
    </source>
</evidence>
<dbReference type="OMA" id="LMYFFAF"/>
<evidence type="ECO:0000313" key="14">
    <source>
        <dbReference type="Proteomes" id="UP000016922"/>
    </source>
</evidence>
<keyword evidence="5 12" id="KW-0812">Transmembrane</keyword>
<sequence length="446" mass="50079">MLLLNSSLNGGFSYHGLLATTAMAGVTSHLGFFIRGEHHIAAPIIARVYFVLLLAVFFLGIKYLGIYGGSKVAAVVSGVYVASLLSSIITYRKLFHRIRGFPGPYLAGASKLWHLFHVRDSHNHLFLDKLHENTERPTEITIFSPEVVKVADGPNNNCTKAVWYDILIPLTALNTTRDKVHHDQRRRIWNQGFTKKALTDYENRINTYGEALERHIASTTGQPVNVSEWFYFLTFDVMGDFAFARSFKMLEDENWHYAVLMLRRALTLLGPFSSVPWLIQLALSIPIIPVVRDWHTMIKWCSDRMTERIKTKVERQDISSSLINASLNNNSLQQDRFLLDGDSVAMIVAGSDTVASALIYLFRCLALEPAHAKLLRAESLGVDIYDPRALASLDHLNGVINEILRLFPSVQTGGYRQTPPEGLIIAGRFIPGNITVVAPRYTIGRL</sequence>
<feature type="transmembrane region" description="Helical" evidence="12">
    <location>
        <begin position="12"/>
        <end position="34"/>
    </location>
</feature>
<evidence type="ECO:0000256" key="3">
    <source>
        <dbReference type="ARBA" id="ARBA00010617"/>
    </source>
</evidence>
<reference evidence="13 14" key="1">
    <citation type="journal article" date="2013" name="BMC Genomics">
        <title>Genomics-driven discovery of the pneumocandin biosynthetic gene cluster in the fungus Glarea lozoyensis.</title>
        <authorList>
            <person name="Chen L."/>
            <person name="Yue Q."/>
            <person name="Zhang X."/>
            <person name="Xiang M."/>
            <person name="Wang C."/>
            <person name="Li S."/>
            <person name="Che Y."/>
            <person name="Ortiz-Lopez F.J."/>
            <person name="Bills G.F."/>
            <person name="Liu X."/>
            <person name="An Z."/>
        </authorList>
    </citation>
    <scope>NUCLEOTIDE SEQUENCE [LARGE SCALE GENOMIC DNA]</scope>
    <source>
        <strain evidence="14">ATCC 20868 / MF5171</strain>
    </source>
</reference>
<dbReference type="EMBL" id="KE145373">
    <property type="protein sequence ID" value="EPE24312.1"/>
    <property type="molecule type" value="Genomic_DNA"/>
</dbReference>
<comment type="similarity">
    <text evidence="3">Belongs to the cytochrome P450 family.</text>
</comment>
<keyword evidence="6" id="KW-0479">Metal-binding</keyword>
<keyword evidence="4" id="KW-0349">Heme</keyword>